<organism evidence="6">
    <name type="scientific">Rhodotorula toruloides</name>
    <name type="common">Yeast</name>
    <name type="synonym">Rhodosporidium toruloides</name>
    <dbReference type="NCBI Taxonomy" id="5286"/>
    <lineage>
        <taxon>Eukaryota</taxon>
        <taxon>Fungi</taxon>
        <taxon>Dikarya</taxon>
        <taxon>Basidiomycota</taxon>
        <taxon>Pucciniomycotina</taxon>
        <taxon>Microbotryomycetes</taxon>
        <taxon>Sporidiobolales</taxon>
        <taxon>Sporidiobolaceae</taxon>
        <taxon>Rhodotorula</taxon>
    </lineage>
</organism>
<evidence type="ECO:0000313" key="6">
    <source>
        <dbReference type="EMBL" id="CDR41797.1"/>
    </source>
</evidence>
<dbReference type="GO" id="GO:0008312">
    <property type="term" value="F:7S RNA binding"/>
    <property type="evidence" value="ECO:0007669"/>
    <property type="project" value="InterPro"/>
</dbReference>
<dbReference type="InterPro" id="IPR036521">
    <property type="entry name" value="SRP19-like_sf"/>
</dbReference>
<dbReference type="SUPFAM" id="SSF69695">
    <property type="entry name" value="SRP19"/>
    <property type="match status" value="1"/>
</dbReference>
<keyword evidence="2" id="KW-0963">Cytoplasm</keyword>
<evidence type="ECO:0000256" key="3">
    <source>
        <dbReference type="ARBA" id="ARBA00023135"/>
    </source>
</evidence>
<dbReference type="PANTHER" id="PTHR17453:SF0">
    <property type="entry name" value="SIGNAL RECOGNITION PARTICLE 19 KDA PROTEIN"/>
    <property type="match status" value="1"/>
</dbReference>
<sequence>MPTIEDYSDPEDMDLDLSSVPPPAPSAAAKGKAPALPADLLGPEPTIPKALWVHPDASLGRPPHNDWTGWDTLYPLYADAKRPQQDGGRRVNAKLALQWPLAEQMAKACRALGFEAVFEPLKTHPKDWENPGRVKVHLKGEDGKPRNPAIKNKRILLARICALLGPHQPHAPAPTEDNPHPLPPIHLRLPANSPAISHGTLDQAMKGGGLGGMLGGMFGGGEDDEAIEKAKRDKEEEDRKKREQMQKMLKPKKVHIKRRR</sequence>
<feature type="region of interest" description="Disordered" evidence="5">
    <location>
        <begin position="216"/>
        <end position="260"/>
    </location>
</feature>
<feature type="compositionally biased region" description="Acidic residues" evidence="5">
    <location>
        <begin position="1"/>
        <end position="15"/>
    </location>
</feature>
<proteinExistence type="predicted"/>
<feature type="compositionally biased region" description="Low complexity" evidence="5">
    <location>
        <begin position="26"/>
        <end position="41"/>
    </location>
</feature>
<dbReference type="Gene3D" id="3.30.56.30">
    <property type="entry name" value="Signal recognition particle, SRP19-like subunit"/>
    <property type="match status" value="1"/>
</dbReference>
<dbReference type="AlphaFoldDB" id="A0A061AVW6"/>
<accession>A0A061AVW6</accession>
<evidence type="ECO:0000256" key="5">
    <source>
        <dbReference type="SAM" id="MobiDB-lite"/>
    </source>
</evidence>
<dbReference type="GO" id="GO:0006617">
    <property type="term" value="P:SRP-dependent cotranslational protein targeting to membrane, signal sequence recognition"/>
    <property type="evidence" value="ECO:0007669"/>
    <property type="project" value="TreeGrafter"/>
</dbReference>
<evidence type="ECO:0000256" key="1">
    <source>
        <dbReference type="ARBA" id="ARBA00004496"/>
    </source>
</evidence>
<feature type="compositionally biased region" description="Basic and acidic residues" evidence="5">
    <location>
        <begin position="227"/>
        <end position="245"/>
    </location>
</feature>
<dbReference type="EMBL" id="LK052941">
    <property type="protein sequence ID" value="CDR41797.1"/>
    <property type="molecule type" value="Genomic_DNA"/>
</dbReference>
<dbReference type="OrthoDB" id="2527451at2759"/>
<keyword evidence="3" id="KW-0733">Signal recognition particle</keyword>
<keyword evidence="4" id="KW-0687">Ribonucleoprotein</keyword>
<reference evidence="6" key="1">
    <citation type="journal article" date="2014" name="Genome Announc.">
        <title>Draft genome sequence of Rhodosporidium toruloides CECT1137, an oleaginous yeast of biotechnological interest.</title>
        <authorList>
            <person name="Morin N."/>
            <person name="Calcas X."/>
            <person name="Devillers H."/>
            <person name="Durrens P."/>
            <person name="Sherman D.J."/>
            <person name="Nicaud J.-M."/>
            <person name="Neuveglise C."/>
        </authorList>
    </citation>
    <scope>NUCLEOTIDE SEQUENCE</scope>
    <source>
        <strain evidence="6">CECT1137</strain>
    </source>
</reference>
<feature type="region of interest" description="Disordered" evidence="5">
    <location>
        <begin position="1"/>
        <end position="41"/>
    </location>
</feature>
<dbReference type="PANTHER" id="PTHR17453">
    <property type="entry name" value="SIGNAL RECOGNITION PARTICLE 19 KD PROTEIN"/>
    <property type="match status" value="1"/>
</dbReference>
<gene>
    <name evidence="6" type="ORF">RHTO0S_06e06502g</name>
</gene>
<comment type="subcellular location">
    <subcellularLocation>
        <location evidence="1">Cytoplasm</location>
    </subcellularLocation>
</comment>
<dbReference type="GO" id="GO:0005786">
    <property type="term" value="C:signal recognition particle, endoplasmic reticulum targeting"/>
    <property type="evidence" value="ECO:0007669"/>
    <property type="project" value="UniProtKB-KW"/>
</dbReference>
<evidence type="ECO:0000256" key="4">
    <source>
        <dbReference type="ARBA" id="ARBA00023274"/>
    </source>
</evidence>
<dbReference type="InterPro" id="IPR002778">
    <property type="entry name" value="Signal_recog_particle_SRP19"/>
</dbReference>
<name>A0A061AVW6_RHOTO</name>
<dbReference type="Pfam" id="PF01922">
    <property type="entry name" value="SRP19"/>
    <property type="match status" value="1"/>
</dbReference>
<evidence type="ECO:0000256" key="2">
    <source>
        <dbReference type="ARBA" id="ARBA00022490"/>
    </source>
</evidence>
<feature type="compositionally biased region" description="Basic residues" evidence="5">
    <location>
        <begin position="249"/>
        <end position="260"/>
    </location>
</feature>
<protein>
    <submittedName>
        <fullName evidence="6">RHTO0S06e06502g1_1</fullName>
    </submittedName>
</protein>